<reference evidence="3" key="1">
    <citation type="journal article" date="2014" name="Int. J. Syst. Evol. Microbiol.">
        <title>Complete genome sequence of Corynebacterium casei LMG S-19264T (=DSM 44701T), isolated from a smear-ripened cheese.</title>
        <authorList>
            <consortium name="US DOE Joint Genome Institute (JGI-PGF)"/>
            <person name="Walter F."/>
            <person name="Albersmeier A."/>
            <person name="Kalinowski J."/>
            <person name="Ruckert C."/>
        </authorList>
    </citation>
    <scope>NUCLEOTIDE SEQUENCE</scope>
    <source>
        <strain evidence="3">CGMCC 4.3508</strain>
    </source>
</reference>
<evidence type="ECO:0000313" key="4">
    <source>
        <dbReference type="Proteomes" id="UP000638263"/>
    </source>
</evidence>
<feature type="chain" id="PRO_5037494456" description="Asp23/Gls24 family envelope stress response protein" evidence="2">
    <location>
        <begin position="23"/>
        <end position="123"/>
    </location>
</feature>
<name>A0A917W0E6_9NOCA</name>
<comment type="caution">
    <text evidence="3">The sequence shown here is derived from an EMBL/GenBank/DDBJ whole genome shotgun (WGS) entry which is preliminary data.</text>
</comment>
<feature type="signal peptide" evidence="2">
    <location>
        <begin position="1"/>
        <end position="22"/>
    </location>
</feature>
<evidence type="ECO:0000256" key="2">
    <source>
        <dbReference type="SAM" id="SignalP"/>
    </source>
</evidence>
<evidence type="ECO:0008006" key="5">
    <source>
        <dbReference type="Google" id="ProtNLM"/>
    </source>
</evidence>
<gene>
    <name evidence="3" type="ORF">GCM10011588_72160</name>
</gene>
<protein>
    <recommendedName>
        <fullName evidence="5">Asp23/Gls24 family envelope stress response protein</fullName>
    </recommendedName>
</protein>
<comment type="similarity">
    <text evidence="1">Belongs to the asp23 family.</text>
</comment>
<organism evidence="3 4">
    <name type="scientific">Nocardia jinanensis</name>
    <dbReference type="NCBI Taxonomy" id="382504"/>
    <lineage>
        <taxon>Bacteria</taxon>
        <taxon>Bacillati</taxon>
        <taxon>Actinomycetota</taxon>
        <taxon>Actinomycetes</taxon>
        <taxon>Mycobacteriales</taxon>
        <taxon>Nocardiaceae</taxon>
        <taxon>Nocardia</taxon>
    </lineage>
</organism>
<reference evidence="3" key="2">
    <citation type="submission" date="2020-09" db="EMBL/GenBank/DDBJ databases">
        <authorList>
            <person name="Sun Q."/>
            <person name="Zhou Y."/>
        </authorList>
    </citation>
    <scope>NUCLEOTIDE SEQUENCE</scope>
    <source>
        <strain evidence="3">CGMCC 4.3508</strain>
    </source>
</reference>
<proteinExistence type="inferred from homology"/>
<evidence type="ECO:0000313" key="3">
    <source>
        <dbReference type="EMBL" id="GGL46852.1"/>
    </source>
</evidence>
<sequence>MTTGRAEIVVAAPVIAAVAAHAAANTPGVVRLEPGVRGLLNTFVRAGRQRWTDTDPAPADGVRIQHTQAGLVVSADITIAAGGQAAAIGHAVQQQITRAVLDHTGQKVDRVCVCIIDIAGQQP</sequence>
<dbReference type="InterPro" id="IPR005531">
    <property type="entry name" value="Asp23"/>
</dbReference>
<keyword evidence="4" id="KW-1185">Reference proteome</keyword>
<dbReference type="Pfam" id="PF03780">
    <property type="entry name" value="Asp23"/>
    <property type="match status" value="1"/>
</dbReference>
<accession>A0A917W0E6</accession>
<dbReference type="RefSeq" id="WP_062997308.1">
    <property type="nucleotide sequence ID" value="NZ_BMMH01000045.1"/>
</dbReference>
<evidence type="ECO:0000256" key="1">
    <source>
        <dbReference type="ARBA" id="ARBA00005721"/>
    </source>
</evidence>
<keyword evidence="2" id="KW-0732">Signal</keyword>
<dbReference type="Proteomes" id="UP000638263">
    <property type="component" value="Unassembled WGS sequence"/>
</dbReference>
<dbReference type="EMBL" id="BMMH01000045">
    <property type="protein sequence ID" value="GGL46852.1"/>
    <property type="molecule type" value="Genomic_DNA"/>
</dbReference>
<dbReference type="AlphaFoldDB" id="A0A917W0E6"/>